<feature type="transmembrane region" description="Helical" evidence="1">
    <location>
        <begin position="20"/>
        <end position="37"/>
    </location>
</feature>
<comment type="caution">
    <text evidence="2">The sequence shown here is derived from an EMBL/GenBank/DDBJ whole genome shotgun (WGS) entry which is preliminary data.</text>
</comment>
<accession>A0A934R2F8</accession>
<keyword evidence="3" id="KW-1185">Reference proteome</keyword>
<keyword evidence="1" id="KW-1133">Transmembrane helix</keyword>
<feature type="transmembrane region" description="Helical" evidence="1">
    <location>
        <begin position="43"/>
        <end position="61"/>
    </location>
</feature>
<proteinExistence type="predicted"/>
<name>A0A934R2F8_9BACT</name>
<dbReference type="Proteomes" id="UP000600139">
    <property type="component" value="Unassembled WGS sequence"/>
</dbReference>
<keyword evidence="1" id="KW-0472">Membrane</keyword>
<dbReference type="AlphaFoldDB" id="A0A934R2F8"/>
<keyword evidence="1" id="KW-0812">Transmembrane</keyword>
<protein>
    <submittedName>
        <fullName evidence="2">Uncharacterized protein</fullName>
    </submittedName>
</protein>
<organism evidence="2 3">
    <name type="scientific">Luteolibacter yonseiensis</name>
    <dbReference type="NCBI Taxonomy" id="1144680"/>
    <lineage>
        <taxon>Bacteria</taxon>
        <taxon>Pseudomonadati</taxon>
        <taxon>Verrucomicrobiota</taxon>
        <taxon>Verrucomicrobiia</taxon>
        <taxon>Verrucomicrobiales</taxon>
        <taxon>Verrucomicrobiaceae</taxon>
        <taxon>Luteolibacter</taxon>
    </lineage>
</organism>
<evidence type="ECO:0000256" key="1">
    <source>
        <dbReference type="SAM" id="Phobius"/>
    </source>
</evidence>
<evidence type="ECO:0000313" key="2">
    <source>
        <dbReference type="EMBL" id="MBK1814039.1"/>
    </source>
</evidence>
<gene>
    <name evidence="2" type="ORF">JIN84_00260</name>
</gene>
<evidence type="ECO:0000313" key="3">
    <source>
        <dbReference type="Proteomes" id="UP000600139"/>
    </source>
</evidence>
<dbReference type="EMBL" id="JAENIK010000001">
    <property type="protein sequence ID" value="MBK1814039.1"/>
    <property type="molecule type" value="Genomic_DNA"/>
</dbReference>
<reference evidence="2" key="1">
    <citation type="submission" date="2021-01" db="EMBL/GenBank/DDBJ databases">
        <title>Modified the classification status of verrucomicrobia.</title>
        <authorList>
            <person name="Feng X."/>
        </authorList>
    </citation>
    <scope>NUCLEOTIDE SEQUENCE</scope>
    <source>
        <strain evidence="2">JCM 18052</strain>
    </source>
</reference>
<dbReference type="RefSeq" id="WP_200349005.1">
    <property type="nucleotide sequence ID" value="NZ_BAABHZ010000005.1"/>
</dbReference>
<sequence length="97" mass="10672">MTPKKPPASGEKRKTKGFGLALVSLLAWIAPFCVNLWLYGFFFVTPVHAFVTLACLIKLCGKDGTRQFFLWLALALSISYLAAFCHAIGNYKYGPGP</sequence>
<feature type="transmembrane region" description="Helical" evidence="1">
    <location>
        <begin position="68"/>
        <end position="89"/>
    </location>
</feature>